<protein>
    <recommendedName>
        <fullName evidence="3">Mannitol repressor</fullName>
    </recommendedName>
</protein>
<gene>
    <name evidence="1" type="ORF">Q8W30_17430</name>
</gene>
<comment type="caution">
    <text evidence="1">The sequence shown here is derived from an EMBL/GenBank/DDBJ whole genome shotgun (WGS) entry which is preliminary data.</text>
</comment>
<accession>A0ABT9EZ84</accession>
<proteinExistence type="predicted"/>
<reference evidence="1" key="1">
    <citation type="submission" date="2023-07" db="EMBL/GenBank/DDBJ databases">
        <title>Genome content predicts the carbon catabolic preferences of heterotrophic bacteria.</title>
        <authorList>
            <person name="Gralka M."/>
        </authorList>
    </citation>
    <scope>NUCLEOTIDE SEQUENCE</scope>
    <source>
        <strain evidence="1">5G01</strain>
    </source>
</reference>
<dbReference type="SUPFAM" id="SSF158668">
    <property type="entry name" value="MtlR-like"/>
    <property type="match status" value="1"/>
</dbReference>
<evidence type="ECO:0008006" key="3">
    <source>
        <dbReference type="Google" id="ProtNLM"/>
    </source>
</evidence>
<evidence type="ECO:0000313" key="2">
    <source>
        <dbReference type="Proteomes" id="UP001177341"/>
    </source>
</evidence>
<dbReference type="Proteomes" id="UP001177341">
    <property type="component" value="Unassembled WGS sequence"/>
</dbReference>
<evidence type="ECO:0000313" key="1">
    <source>
        <dbReference type="EMBL" id="MDP2524349.1"/>
    </source>
</evidence>
<dbReference type="InterPro" id="IPR038026">
    <property type="entry name" value="MtlR-like_sf"/>
</dbReference>
<organism evidence="1 2">
    <name type="scientific">Neptunomonas phycophila</name>
    <dbReference type="NCBI Taxonomy" id="1572645"/>
    <lineage>
        <taxon>Bacteria</taxon>
        <taxon>Pseudomonadati</taxon>
        <taxon>Pseudomonadota</taxon>
        <taxon>Gammaproteobacteria</taxon>
        <taxon>Oceanospirillales</taxon>
        <taxon>Oceanospirillaceae</taxon>
        <taxon>Neptunomonas</taxon>
    </lineage>
</organism>
<dbReference type="RefSeq" id="WP_305451236.1">
    <property type="nucleotide sequence ID" value="NZ_JAUYVO010000019.1"/>
</dbReference>
<sequence length="163" mass="19006">MDKRQLLVDSFKIEDDLGVVIRSQIIIEQYLNEIIESVLLHPEKYRKEINLDYHVKVKFVVALGLDKRFESILNVLGTLRNDFAHNLRCEISKQDANNIYKSLDEERKNTVQELYKNIKSRLSDLNLPKYTNLVPKDKYILYVIALCGALEVACELLPNKKIN</sequence>
<dbReference type="EMBL" id="JAUYVO010000019">
    <property type="protein sequence ID" value="MDP2524349.1"/>
    <property type="molecule type" value="Genomic_DNA"/>
</dbReference>
<name>A0ABT9EZ84_9GAMM</name>
<keyword evidence="2" id="KW-1185">Reference proteome</keyword>